<organism evidence="5 6">
    <name type="scientific">Dreissena polymorpha</name>
    <name type="common">Zebra mussel</name>
    <name type="synonym">Mytilus polymorpha</name>
    <dbReference type="NCBI Taxonomy" id="45954"/>
    <lineage>
        <taxon>Eukaryota</taxon>
        <taxon>Metazoa</taxon>
        <taxon>Spiralia</taxon>
        <taxon>Lophotrochozoa</taxon>
        <taxon>Mollusca</taxon>
        <taxon>Bivalvia</taxon>
        <taxon>Autobranchia</taxon>
        <taxon>Heteroconchia</taxon>
        <taxon>Euheterodonta</taxon>
        <taxon>Imparidentia</taxon>
        <taxon>Neoheterodontei</taxon>
        <taxon>Myida</taxon>
        <taxon>Dreissenoidea</taxon>
        <taxon>Dreissenidae</taxon>
        <taxon>Dreissena</taxon>
    </lineage>
</organism>
<gene>
    <name evidence="5" type="ORF">DPMN_040949</name>
</gene>
<dbReference type="AlphaFoldDB" id="A0A9D4CY62"/>
<evidence type="ECO:0000313" key="6">
    <source>
        <dbReference type="Proteomes" id="UP000828390"/>
    </source>
</evidence>
<feature type="domain" description="Sulfotransferase" evidence="4">
    <location>
        <begin position="157"/>
        <end position="400"/>
    </location>
</feature>
<keyword evidence="3" id="KW-1133">Transmembrane helix</keyword>
<feature type="transmembrane region" description="Helical" evidence="3">
    <location>
        <begin position="86"/>
        <end position="104"/>
    </location>
</feature>
<sequence length="420" mass="49198">MTMYFSSIKISQNCLVLTKRCLAIQRKFICPNISQKSNCKANSCLQKIPSCQQTQKRYFHSTKRSGAQQPQTHASEPTMKDHILKVAIYGSFLVGCGLFAAIGMREYKRYRLKKKGIEFLNIKEWGRLDVYKYKGYMLPNFVINQIDALEKFETNSNDVWVVSFPRSGTTWLQEIVYLLHSDLNFGHASRALLDDRFPYFEFTYPGLKDIEDRGTARLIKSHLPWSLLPQSVKEKQPKIIYIARNPKDVVVSFFHYVRYLFPVTRYKGEFNEFFNLFVQDKVLYSPWSEHVKEFWDKRNDDNILFLTYEDLKKDTEGTIDKIAAFLGKKISTEDRKAIMEYCSFESMKKNPMTNHNWFEALGVADRKEGTFMRKGCVGDWANYFTPAMDRDMEHMVVTKFNNSDITFSFTGTQFVDDNEK</sequence>
<dbReference type="Proteomes" id="UP000828390">
    <property type="component" value="Unassembled WGS sequence"/>
</dbReference>
<evidence type="ECO:0000259" key="4">
    <source>
        <dbReference type="Pfam" id="PF00685"/>
    </source>
</evidence>
<dbReference type="SUPFAM" id="SSF52540">
    <property type="entry name" value="P-loop containing nucleoside triphosphate hydrolases"/>
    <property type="match status" value="1"/>
</dbReference>
<dbReference type="OrthoDB" id="205623at2759"/>
<dbReference type="InterPro" id="IPR000863">
    <property type="entry name" value="Sulfotransferase_dom"/>
</dbReference>
<reference evidence="5" key="2">
    <citation type="submission" date="2020-11" db="EMBL/GenBank/DDBJ databases">
        <authorList>
            <person name="McCartney M.A."/>
            <person name="Auch B."/>
            <person name="Kono T."/>
            <person name="Mallez S."/>
            <person name="Becker A."/>
            <person name="Gohl D.M."/>
            <person name="Silverstein K.A.T."/>
            <person name="Koren S."/>
            <person name="Bechman K.B."/>
            <person name="Herman A."/>
            <person name="Abrahante J.E."/>
            <person name="Garbe J."/>
        </authorList>
    </citation>
    <scope>NUCLEOTIDE SEQUENCE</scope>
    <source>
        <strain evidence="5">Duluth1</strain>
        <tissue evidence="5">Whole animal</tissue>
    </source>
</reference>
<proteinExistence type="inferred from homology"/>
<keyword evidence="3" id="KW-0812">Transmembrane</keyword>
<keyword evidence="6" id="KW-1185">Reference proteome</keyword>
<dbReference type="EMBL" id="JAIWYP010000011">
    <property type="protein sequence ID" value="KAH3734510.1"/>
    <property type="molecule type" value="Genomic_DNA"/>
</dbReference>
<reference evidence="5" key="1">
    <citation type="journal article" date="2019" name="bioRxiv">
        <title>The Genome of the Zebra Mussel, Dreissena polymorpha: A Resource for Invasive Species Research.</title>
        <authorList>
            <person name="McCartney M.A."/>
            <person name="Auch B."/>
            <person name="Kono T."/>
            <person name="Mallez S."/>
            <person name="Zhang Y."/>
            <person name="Obille A."/>
            <person name="Becker A."/>
            <person name="Abrahante J.E."/>
            <person name="Garbe J."/>
            <person name="Badalamenti J.P."/>
            <person name="Herman A."/>
            <person name="Mangelson H."/>
            <person name="Liachko I."/>
            <person name="Sullivan S."/>
            <person name="Sone E.D."/>
            <person name="Koren S."/>
            <person name="Silverstein K.A.T."/>
            <person name="Beckman K.B."/>
            <person name="Gohl D.M."/>
        </authorList>
    </citation>
    <scope>NUCLEOTIDE SEQUENCE</scope>
    <source>
        <strain evidence="5">Duluth1</strain>
        <tissue evidence="5">Whole animal</tissue>
    </source>
</reference>
<dbReference type="GO" id="GO:0008146">
    <property type="term" value="F:sulfotransferase activity"/>
    <property type="evidence" value="ECO:0007669"/>
    <property type="project" value="InterPro"/>
</dbReference>
<keyword evidence="2" id="KW-0808">Transferase</keyword>
<evidence type="ECO:0000256" key="1">
    <source>
        <dbReference type="ARBA" id="ARBA00005771"/>
    </source>
</evidence>
<dbReference type="Pfam" id="PF00685">
    <property type="entry name" value="Sulfotransfer_1"/>
    <property type="match status" value="1"/>
</dbReference>
<name>A0A9D4CY62_DREPO</name>
<comment type="similarity">
    <text evidence="1">Belongs to the sulfotransferase 1 family.</text>
</comment>
<comment type="caution">
    <text evidence="5">The sequence shown here is derived from an EMBL/GenBank/DDBJ whole genome shotgun (WGS) entry which is preliminary data.</text>
</comment>
<dbReference type="PANTHER" id="PTHR11783">
    <property type="entry name" value="SULFOTRANSFERASE SULT"/>
    <property type="match status" value="1"/>
</dbReference>
<protein>
    <recommendedName>
        <fullName evidence="4">Sulfotransferase domain-containing protein</fullName>
    </recommendedName>
</protein>
<dbReference type="Gene3D" id="3.40.50.300">
    <property type="entry name" value="P-loop containing nucleotide triphosphate hydrolases"/>
    <property type="match status" value="1"/>
</dbReference>
<evidence type="ECO:0000256" key="3">
    <source>
        <dbReference type="SAM" id="Phobius"/>
    </source>
</evidence>
<evidence type="ECO:0000313" key="5">
    <source>
        <dbReference type="EMBL" id="KAH3734510.1"/>
    </source>
</evidence>
<accession>A0A9D4CY62</accession>
<evidence type="ECO:0000256" key="2">
    <source>
        <dbReference type="ARBA" id="ARBA00022679"/>
    </source>
</evidence>
<dbReference type="InterPro" id="IPR027417">
    <property type="entry name" value="P-loop_NTPase"/>
</dbReference>
<keyword evidence="3" id="KW-0472">Membrane</keyword>